<dbReference type="InterPro" id="IPR014227">
    <property type="entry name" value="YtvI-like"/>
</dbReference>
<dbReference type="EMBL" id="FUYH01000025">
    <property type="protein sequence ID" value="SKA97492.1"/>
    <property type="molecule type" value="Genomic_DNA"/>
</dbReference>
<dbReference type="Pfam" id="PF01594">
    <property type="entry name" value="AI-2E_transport"/>
    <property type="match status" value="1"/>
</dbReference>
<evidence type="ECO:0000256" key="2">
    <source>
        <dbReference type="ARBA" id="ARBA00009773"/>
    </source>
</evidence>
<keyword evidence="8" id="KW-1185">Reference proteome</keyword>
<dbReference type="PANTHER" id="PTHR21716:SF68">
    <property type="entry name" value="TRANSPORT PROTEIN YTVI-RELATED"/>
    <property type="match status" value="1"/>
</dbReference>
<evidence type="ECO:0000313" key="8">
    <source>
        <dbReference type="Proteomes" id="UP000190105"/>
    </source>
</evidence>
<dbReference type="Proteomes" id="UP000190105">
    <property type="component" value="Unassembled WGS sequence"/>
</dbReference>
<name>A0A1T4Y6M9_9CLOT</name>
<feature type="transmembrane region" description="Helical" evidence="6">
    <location>
        <begin position="316"/>
        <end position="341"/>
    </location>
</feature>
<dbReference type="GO" id="GO:0055085">
    <property type="term" value="P:transmembrane transport"/>
    <property type="evidence" value="ECO:0007669"/>
    <property type="project" value="TreeGrafter"/>
</dbReference>
<dbReference type="AlphaFoldDB" id="A0A1T4Y6M9"/>
<feature type="transmembrane region" description="Helical" evidence="6">
    <location>
        <begin position="276"/>
        <end position="296"/>
    </location>
</feature>
<dbReference type="OrthoDB" id="9774361at2"/>
<dbReference type="PANTHER" id="PTHR21716">
    <property type="entry name" value="TRANSMEMBRANE PROTEIN"/>
    <property type="match status" value="1"/>
</dbReference>
<proteinExistence type="inferred from homology"/>
<dbReference type="GO" id="GO:0016020">
    <property type="term" value="C:membrane"/>
    <property type="evidence" value="ECO:0007669"/>
    <property type="project" value="UniProtKB-SubCell"/>
</dbReference>
<dbReference type="STRING" id="1147123.SAMN05443428_12524"/>
<feature type="transmembrane region" description="Helical" evidence="6">
    <location>
        <begin position="67"/>
        <end position="86"/>
    </location>
</feature>
<keyword evidence="3 6" id="KW-0812">Transmembrane</keyword>
<evidence type="ECO:0000256" key="1">
    <source>
        <dbReference type="ARBA" id="ARBA00004141"/>
    </source>
</evidence>
<keyword evidence="4 6" id="KW-1133">Transmembrane helix</keyword>
<feature type="transmembrane region" description="Helical" evidence="6">
    <location>
        <begin position="135"/>
        <end position="158"/>
    </location>
</feature>
<organism evidence="7 8">
    <name type="scientific">Caloramator quimbayensis</name>
    <dbReference type="NCBI Taxonomy" id="1147123"/>
    <lineage>
        <taxon>Bacteria</taxon>
        <taxon>Bacillati</taxon>
        <taxon>Bacillota</taxon>
        <taxon>Clostridia</taxon>
        <taxon>Eubacteriales</taxon>
        <taxon>Clostridiaceae</taxon>
        <taxon>Caloramator</taxon>
    </lineage>
</organism>
<dbReference type="NCBIfam" id="TIGR02872">
    <property type="entry name" value="spore_ytvI"/>
    <property type="match status" value="1"/>
</dbReference>
<protein>
    <submittedName>
        <fullName evidence="7">Sporulation integral membrane protein YtvI</fullName>
    </submittedName>
</protein>
<dbReference type="RefSeq" id="WP_078697459.1">
    <property type="nucleotide sequence ID" value="NZ_FUYH01000025.1"/>
</dbReference>
<feature type="transmembrane region" description="Helical" evidence="6">
    <location>
        <begin position="217"/>
        <end position="238"/>
    </location>
</feature>
<evidence type="ECO:0000256" key="4">
    <source>
        <dbReference type="ARBA" id="ARBA00022989"/>
    </source>
</evidence>
<comment type="subcellular location">
    <subcellularLocation>
        <location evidence="1">Membrane</location>
        <topology evidence="1">Multi-pass membrane protein</topology>
    </subcellularLocation>
</comment>
<reference evidence="8" key="1">
    <citation type="submission" date="2017-02" db="EMBL/GenBank/DDBJ databases">
        <authorList>
            <person name="Varghese N."/>
            <person name="Submissions S."/>
        </authorList>
    </citation>
    <scope>NUCLEOTIDE SEQUENCE [LARGE SCALE GENOMIC DNA]</scope>
    <source>
        <strain evidence="8">USBA 833</strain>
    </source>
</reference>
<evidence type="ECO:0000256" key="3">
    <source>
        <dbReference type="ARBA" id="ARBA00022692"/>
    </source>
</evidence>
<feature type="transmembrane region" description="Helical" evidence="6">
    <location>
        <begin position="164"/>
        <end position="183"/>
    </location>
</feature>
<gene>
    <name evidence="7" type="ORF">SAMN05443428_12524</name>
</gene>
<evidence type="ECO:0000256" key="5">
    <source>
        <dbReference type="ARBA" id="ARBA00023136"/>
    </source>
</evidence>
<dbReference type="InterPro" id="IPR002549">
    <property type="entry name" value="AI-2E-like"/>
</dbReference>
<accession>A0A1T4Y6M9</accession>
<comment type="similarity">
    <text evidence="2">Belongs to the autoinducer-2 exporter (AI-2E) (TC 2.A.86) family.</text>
</comment>
<feature type="transmembrane region" description="Helical" evidence="6">
    <location>
        <begin position="14"/>
        <end position="47"/>
    </location>
</feature>
<evidence type="ECO:0000256" key="6">
    <source>
        <dbReference type="SAM" id="Phobius"/>
    </source>
</evidence>
<feature type="transmembrane region" description="Helical" evidence="6">
    <location>
        <begin position="244"/>
        <end position="269"/>
    </location>
</feature>
<evidence type="ECO:0000313" key="7">
    <source>
        <dbReference type="EMBL" id="SKA97492.1"/>
    </source>
</evidence>
<keyword evidence="5 6" id="KW-0472">Membrane</keyword>
<sequence length="347" mass="39856">MFTESFVKKIKNIAIFVLIYTLIFILFFSTLSYTLPFVLAFLIALWIKPLNKFLNKKLKLSLNFSSLLSTLLFFIIIFFIITTIVFKISLEIRDILNNLPDMNKIINFVQVYITNYEHYFNELNPELIDKFKTELLSLLSNTYSITVTILKTSISFAIKLPKALLVMFITLIATYFFSTDLAYMKNKFLSIFSDKSKDKVVMIWNEANKMFTGYIRAYSFIVFLSFTETLIGFSILNIKYALSLSIISAICDVLPIIGIGVVYFAVGIFYFLSKKYIICIGIIVLYLIVTILRQILEPKIVSASLGLKPIAVLAAIFIGIMAYGFLGMIYLLFLVVFYRILKKSEVL</sequence>